<dbReference type="EMBL" id="JBHUDE010000035">
    <property type="protein sequence ID" value="MFD1607437.1"/>
    <property type="molecule type" value="Genomic_DNA"/>
</dbReference>
<dbReference type="RefSeq" id="WP_379596799.1">
    <property type="nucleotide sequence ID" value="NZ_JBHUDE010000035.1"/>
</dbReference>
<dbReference type="Proteomes" id="UP001597221">
    <property type="component" value="Unassembled WGS sequence"/>
</dbReference>
<proteinExistence type="predicted"/>
<evidence type="ECO:0000313" key="1">
    <source>
        <dbReference type="EMBL" id="MFD1607437.1"/>
    </source>
</evidence>
<accession>A0ABW4HQK0</accession>
<sequence>MKNLTREQAIQFVNDLFKEDLSSAFNEQADQAGENGDPSFVVKNSKGDEVEVFVDWNKEEDILSYAINEDNQSE</sequence>
<comment type="caution">
    <text evidence="1">The sequence shown here is derived from an EMBL/GenBank/DDBJ whole genome shotgun (WGS) entry which is preliminary data.</text>
</comment>
<gene>
    <name evidence="1" type="ORF">ACFSBH_07215</name>
</gene>
<name>A0ABW4HQK0_9BACI</name>
<evidence type="ECO:0000313" key="2">
    <source>
        <dbReference type="Proteomes" id="UP001597221"/>
    </source>
</evidence>
<keyword evidence="2" id="KW-1185">Reference proteome</keyword>
<reference evidence="2" key="1">
    <citation type="journal article" date="2019" name="Int. J. Syst. Evol. Microbiol.">
        <title>The Global Catalogue of Microorganisms (GCM) 10K type strain sequencing project: providing services to taxonomists for standard genome sequencing and annotation.</title>
        <authorList>
            <consortium name="The Broad Institute Genomics Platform"/>
            <consortium name="The Broad Institute Genome Sequencing Center for Infectious Disease"/>
            <person name="Wu L."/>
            <person name="Ma J."/>
        </authorList>
    </citation>
    <scope>NUCLEOTIDE SEQUENCE [LARGE SCALE GENOMIC DNA]</scope>
    <source>
        <strain evidence="2">CGMCC 1.12376</strain>
    </source>
</reference>
<evidence type="ECO:0008006" key="3">
    <source>
        <dbReference type="Google" id="ProtNLM"/>
    </source>
</evidence>
<protein>
    <recommendedName>
        <fullName evidence="3">PepSY domain-containing protein</fullName>
    </recommendedName>
</protein>
<organism evidence="1 2">
    <name type="scientific">Oceanobacillus luteolus</name>
    <dbReference type="NCBI Taxonomy" id="1274358"/>
    <lineage>
        <taxon>Bacteria</taxon>
        <taxon>Bacillati</taxon>
        <taxon>Bacillota</taxon>
        <taxon>Bacilli</taxon>
        <taxon>Bacillales</taxon>
        <taxon>Bacillaceae</taxon>
        <taxon>Oceanobacillus</taxon>
    </lineage>
</organism>